<dbReference type="Gene3D" id="2.60.40.420">
    <property type="entry name" value="Cupredoxins - blue copper proteins"/>
    <property type="match status" value="3"/>
</dbReference>
<dbReference type="EMBL" id="PJMW01000002">
    <property type="protein sequence ID" value="PKV80970.1"/>
    <property type="molecule type" value="Genomic_DNA"/>
</dbReference>
<dbReference type="InterPro" id="IPR008972">
    <property type="entry name" value="Cupredoxin"/>
</dbReference>
<keyword evidence="9" id="KW-1185">Reference proteome</keyword>
<dbReference type="Pfam" id="PF07732">
    <property type="entry name" value="Cu-oxidase_3"/>
    <property type="match status" value="1"/>
</dbReference>
<dbReference type="InterPro" id="IPR034279">
    <property type="entry name" value="CuRO_3_CopA"/>
</dbReference>
<feature type="chain" id="PRO_5014788223" evidence="4">
    <location>
        <begin position="27"/>
        <end position="523"/>
    </location>
</feature>
<dbReference type="InterPro" id="IPR011706">
    <property type="entry name" value="Cu-oxidase_C"/>
</dbReference>
<keyword evidence="1" id="KW-0479">Metal-binding</keyword>
<dbReference type="CDD" id="cd13870">
    <property type="entry name" value="CuRO_2_CopA_like_1"/>
    <property type="match status" value="1"/>
</dbReference>
<evidence type="ECO:0000259" key="5">
    <source>
        <dbReference type="Pfam" id="PF00394"/>
    </source>
</evidence>
<dbReference type="InterPro" id="IPR033138">
    <property type="entry name" value="Cu_oxidase_CS"/>
</dbReference>
<dbReference type="CDD" id="cd13861">
    <property type="entry name" value="CuRO_1_CumA_like"/>
    <property type="match status" value="1"/>
</dbReference>
<organism evidence="8 9">
    <name type="scientific">Nocardia fluminea</name>
    <dbReference type="NCBI Taxonomy" id="134984"/>
    <lineage>
        <taxon>Bacteria</taxon>
        <taxon>Bacillati</taxon>
        <taxon>Actinomycetota</taxon>
        <taxon>Actinomycetes</taxon>
        <taxon>Mycobacteriales</taxon>
        <taxon>Nocardiaceae</taxon>
        <taxon>Nocardia</taxon>
    </lineage>
</organism>
<evidence type="ECO:0000259" key="6">
    <source>
        <dbReference type="Pfam" id="PF07731"/>
    </source>
</evidence>
<evidence type="ECO:0000256" key="1">
    <source>
        <dbReference type="ARBA" id="ARBA00022723"/>
    </source>
</evidence>
<evidence type="ECO:0000256" key="4">
    <source>
        <dbReference type="SAM" id="SignalP"/>
    </source>
</evidence>
<feature type="domain" description="Plastocyanin-like" evidence="6">
    <location>
        <begin position="413"/>
        <end position="520"/>
    </location>
</feature>
<feature type="domain" description="Plastocyanin-like" evidence="7">
    <location>
        <begin position="78"/>
        <end position="183"/>
    </location>
</feature>
<feature type="domain" description="Plastocyanin-like" evidence="5">
    <location>
        <begin position="269"/>
        <end position="353"/>
    </location>
</feature>
<dbReference type="PROSITE" id="PS51318">
    <property type="entry name" value="TAT"/>
    <property type="match status" value="1"/>
</dbReference>
<dbReference type="InterPro" id="IPR001117">
    <property type="entry name" value="Cu-oxidase_2nd"/>
</dbReference>
<dbReference type="PANTHER" id="PTHR11709">
    <property type="entry name" value="MULTI-COPPER OXIDASE"/>
    <property type="match status" value="1"/>
</dbReference>
<dbReference type="GO" id="GO:0016491">
    <property type="term" value="F:oxidoreductase activity"/>
    <property type="evidence" value="ECO:0007669"/>
    <property type="project" value="UniProtKB-KW"/>
</dbReference>
<evidence type="ECO:0000313" key="8">
    <source>
        <dbReference type="EMBL" id="PKV80970.1"/>
    </source>
</evidence>
<dbReference type="PROSITE" id="PS00079">
    <property type="entry name" value="MULTICOPPER_OXIDASE1"/>
    <property type="match status" value="1"/>
</dbReference>
<dbReference type="AlphaFoldDB" id="A0A2N3VH80"/>
<dbReference type="Pfam" id="PF07731">
    <property type="entry name" value="Cu-oxidase_2"/>
    <property type="match status" value="1"/>
</dbReference>
<dbReference type="GO" id="GO:0005507">
    <property type="term" value="F:copper ion binding"/>
    <property type="evidence" value="ECO:0007669"/>
    <property type="project" value="InterPro"/>
</dbReference>
<accession>A0A2N3VH80</accession>
<dbReference type="InterPro" id="IPR011707">
    <property type="entry name" value="Cu-oxidase-like_N"/>
</dbReference>
<dbReference type="OrthoDB" id="345021at2"/>
<keyword evidence="3" id="KW-0186">Copper</keyword>
<keyword evidence="4" id="KW-0732">Signal</keyword>
<dbReference type="RefSeq" id="WP_101468640.1">
    <property type="nucleotide sequence ID" value="NZ_PJMW01000002.1"/>
</dbReference>
<dbReference type="InterPro" id="IPR002355">
    <property type="entry name" value="Cu_oxidase_Cu_BS"/>
</dbReference>
<dbReference type="InterPro" id="IPR006311">
    <property type="entry name" value="TAT_signal"/>
</dbReference>
<dbReference type="SUPFAM" id="SSF49503">
    <property type="entry name" value="Cupredoxins"/>
    <property type="match status" value="3"/>
</dbReference>
<dbReference type="CDD" id="cd13896">
    <property type="entry name" value="CuRO_3_CopA"/>
    <property type="match status" value="1"/>
</dbReference>
<name>A0A2N3VH80_9NOCA</name>
<comment type="caution">
    <text evidence="8">The sequence shown here is derived from an EMBL/GenBank/DDBJ whole genome shotgun (WGS) entry which is preliminary data.</text>
</comment>
<reference evidence="8 9" key="1">
    <citation type="submission" date="2017-12" db="EMBL/GenBank/DDBJ databases">
        <title>Sequencing the genomes of 1000 Actinobacteria strains.</title>
        <authorList>
            <person name="Klenk H.-P."/>
        </authorList>
    </citation>
    <scope>NUCLEOTIDE SEQUENCE [LARGE SCALE GENOMIC DNA]</scope>
    <source>
        <strain evidence="8 9">DSM 44489</strain>
    </source>
</reference>
<evidence type="ECO:0000256" key="3">
    <source>
        <dbReference type="ARBA" id="ARBA00023008"/>
    </source>
</evidence>
<dbReference type="PANTHER" id="PTHR11709:SF394">
    <property type="entry name" value="FI03373P-RELATED"/>
    <property type="match status" value="1"/>
</dbReference>
<evidence type="ECO:0000259" key="7">
    <source>
        <dbReference type="Pfam" id="PF07732"/>
    </source>
</evidence>
<evidence type="ECO:0000256" key="2">
    <source>
        <dbReference type="ARBA" id="ARBA00023002"/>
    </source>
</evidence>
<dbReference type="InterPro" id="IPR045087">
    <property type="entry name" value="Cu-oxidase_fam"/>
</dbReference>
<dbReference type="Pfam" id="PF00394">
    <property type="entry name" value="Cu-oxidase"/>
    <property type="match status" value="1"/>
</dbReference>
<feature type="signal peptide" evidence="4">
    <location>
        <begin position="1"/>
        <end position="26"/>
    </location>
</feature>
<sequence>MPSSHLPSTPMSRRGFLALGTGAATAAVLTACSQNTPGARTLVEPGSEAVQAGENSRRAADATVREVTLRAEPTTLDLGGVQVRSWAFGNTLPGQEIRIRRGEVLRADITNSLPAPTTVHWHGIALRNDMDGVPHVTQSAIDPGGTFRYEFAAPDAGTYFFHPHVGVQLDRGLYAPLIIEDPEDGKDYDLEAVVVLDDWLDGVDGRNPDSELEQLRAKGMAGMNMGGAAPSGGGHGGMDMGGATTTMAMPTDPNAPLGEDPGDVTYPYYLINGRIGTDPVTFAGRPGQRMRLRIINAASDTAFRFAVGGHQLRVTHSDGFPVQPQAASNLLISMGERYDVIVDLADGVFPVVAVPEGKTGPQGFALIRTGGGTPPPRDVRPAELAAAPVTAAVLTAAEAVRLPARKPDKTHDVTLEADDKKYVWTINGKAFPDHAPLDVSEGQRVRLRFVNKTMMFHPMHLHGHTFQVVTPAGNGPRKDTSIVLPMKTLEVDFDTDNPGQWMVHCHNIYHGEAGMMAVVSYVN</sequence>
<dbReference type="Proteomes" id="UP000233766">
    <property type="component" value="Unassembled WGS sequence"/>
</dbReference>
<proteinExistence type="predicted"/>
<protein>
    <submittedName>
        <fullName evidence="8">FtsP/CotA-like multicopper oxidase with cupredoxin domain</fullName>
    </submittedName>
</protein>
<gene>
    <name evidence="8" type="ORF">ATK86_5410</name>
</gene>
<dbReference type="PROSITE" id="PS00080">
    <property type="entry name" value="MULTICOPPER_OXIDASE2"/>
    <property type="match status" value="1"/>
</dbReference>
<evidence type="ECO:0000313" key="9">
    <source>
        <dbReference type="Proteomes" id="UP000233766"/>
    </source>
</evidence>
<keyword evidence="2" id="KW-0560">Oxidoreductase</keyword>